<comment type="caution">
    <text evidence="14">The sequence shown here is derived from an EMBL/GenBank/DDBJ whole genome shotgun (WGS) entry which is preliminary data.</text>
</comment>
<dbReference type="InterPro" id="IPR000231">
    <property type="entry name" value="Ribosomal_eL30"/>
</dbReference>
<feature type="compositionally biased region" description="Basic and acidic residues" evidence="9">
    <location>
        <begin position="298"/>
        <end position="315"/>
    </location>
</feature>
<proteinExistence type="inferred from homology"/>
<protein>
    <recommendedName>
        <fullName evidence="16">Ribosomal protein L7Ae/L30e/S12e/Gadd45 domain-containing protein</fullName>
    </recommendedName>
</protein>
<feature type="region of interest" description="Disordered" evidence="9">
    <location>
        <begin position="1"/>
        <end position="20"/>
    </location>
</feature>
<feature type="domain" description="Ribosomal protein eL8/eL30/eS12/Gadd45" evidence="11">
    <location>
        <begin position="678"/>
        <end position="770"/>
    </location>
</feature>
<evidence type="ECO:0000313" key="15">
    <source>
        <dbReference type="Proteomes" id="UP000318582"/>
    </source>
</evidence>
<evidence type="ECO:0000313" key="14">
    <source>
        <dbReference type="EMBL" id="TPX59739.1"/>
    </source>
</evidence>
<evidence type="ECO:0000256" key="3">
    <source>
        <dbReference type="ARBA" id="ARBA00022692"/>
    </source>
</evidence>
<feature type="domain" description="Threonine/Serine exporter ThrE" evidence="13">
    <location>
        <begin position="564"/>
        <end position="675"/>
    </location>
</feature>
<keyword evidence="3 10" id="KW-0812">Transmembrane</keyword>
<dbReference type="GO" id="GO:0022625">
    <property type="term" value="C:cytosolic large ribosomal subunit"/>
    <property type="evidence" value="ECO:0007669"/>
    <property type="project" value="InterPro"/>
</dbReference>
<feature type="transmembrane region" description="Helical" evidence="10">
    <location>
        <begin position="422"/>
        <end position="439"/>
    </location>
</feature>
<feature type="transmembrane region" description="Helical" evidence="10">
    <location>
        <begin position="509"/>
        <end position="533"/>
    </location>
</feature>
<evidence type="ECO:0000259" key="12">
    <source>
        <dbReference type="Pfam" id="PF06738"/>
    </source>
</evidence>
<dbReference type="InterPro" id="IPR010619">
    <property type="entry name" value="ThrE-like_N"/>
</dbReference>
<name>A0A507E6N5_9FUNG</name>
<comment type="similarity">
    <text evidence="8">Belongs to the ThrE exporter (TC 2.A.79) family.</text>
</comment>
<evidence type="ECO:0000256" key="2">
    <source>
        <dbReference type="ARBA" id="ARBA00007326"/>
    </source>
</evidence>
<dbReference type="Gene3D" id="3.30.1330.30">
    <property type="match status" value="1"/>
</dbReference>
<keyword evidence="7" id="KW-0687">Ribonucleoprotein</keyword>
<evidence type="ECO:0000259" key="11">
    <source>
        <dbReference type="Pfam" id="PF01248"/>
    </source>
</evidence>
<accession>A0A507E6N5</accession>
<dbReference type="Pfam" id="PF01248">
    <property type="entry name" value="Ribosomal_L7Ae"/>
    <property type="match status" value="1"/>
</dbReference>
<dbReference type="GO" id="GO:0003735">
    <property type="term" value="F:structural constituent of ribosome"/>
    <property type="evidence" value="ECO:0007669"/>
    <property type="project" value="InterPro"/>
</dbReference>
<dbReference type="EMBL" id="QEAQ01000022">
    <property type="protein sequence ID" value="TPX59739.1"/>
    <property type="molecule type" value="Genomic_DNA"/>
</dbReference>
<dbReference type="AlphaFoldDB" id="A0A507E6N5"/>
<dbReference type="GO" id="GO:0003723">
    <property type="term" value="F:RNA binding"/>
    <property type="evidence" value="ECO:0007669"/>
    <property type="project" value="InterPro"/>
</dbReference>
<dbReference type="GO" id="GO:0022857">
    <property type="term" value="F:transmembrane transporter activity"/>
    <property type="evidence" value="ECO:0007669"/>
    <property type="project" value="InterPro"/>
</dbReference>
<dbReference type="NCBIfam" id="NF002172">
    <property type="entry name" value="PRK01018.1"/>
    <property type="match status" value="1"/>
</dbReference>
<gene>
    <name evidence="14" type="ORF">PhCBS80983_g02318</name>
</gene>
<organism evidence="14 15">
    <name type="scientific">Powellomyces hirtus</name>
    <dbReference type="NCBI Taxonomy" id="109895"/>
    <lineage>
        <taxon>Eukaryota</taxon>
        <taxon>Fungi</taxon>
        <taxon>Fungi incertae sedis</taxon>
        <taxon>Chytridiomycota</taxon>
        <taxon>Chytridiomycota incertae sedis</taxon>
        <taxon>Chytridiomycetes</taxon>
        <taxon>Spizellomycetales</taxon>
        <taxon>Powellomycetaceae</taxon>
        <taxon>Powellomyces</taxon>
    </lineage>
</organism>
<dbReference type="InterPro" id="IPR051361">
    <property type="entry name" value="ThrE/Ser_Exporter"/>
</dbReference>
<dbReference type="PROSITE" id="PS00993">
    <property type="entry name" value="RIBOSOMAL_L30E_2"/>
    <property type="match status" value="1"/>
</dbReference>
<evidence type="ECO:0008006" key="16">
    <source>
        <dbReference type="Google" id="ProtNLM"/>
    </source>
</evidence>
<feature type="transmembrane region" description="Helical" evidence="10">
    <location>
        <begin position="477"/>
        <end position="497"/>
    </location>
</feature>
<dbReference type="Proteomes" id="UP000318582">
    <property type="component" value="Unassembled WGS sequence"/>
</dbReference>
<comment type="similarity">
    <text evidence="2">Belongs to the eukaryotic ribosomal protein eL30 family.</text>
</comment>
<evidence type="ECO:0000256" key="1">
    <source>
        <dbReference type="ARBA" id="ARBA00004141"/>
    </source>
</evidence>
<reference evidence="14 15" key="1">
    <citation type="journal article" date="2019" name="Sci. Rep.">
        <title>Comparative genomics of chytrid fungi reveal insights into the obligate biotrophic and pathogenic lifestyle of Synchytrium endobioticum.</title>
        <authorList>
            <person name="van de Vossenberg B.T.L.H."/>
            <person name="Warris S."/>
            <person name="Nguyen H.D.T."/>
            <person name="van Gent-Pelzer M.P.E."/>
            <person name="Joly D.L."/>
            <person name="van de Geest H.C."/>
            <person name="Bonants P.J.M."/>
            <person name="Smith D.S."/>
            <person name="Levesque C.A."/>
            <person name="van der Lee T.A.J."/>
        </authorList>
    </citation>
    <scope>NUCLEOTIDE SEQUENCE [LARGE SCALE GENOMIC DNA]</scope>
    <source>
        <strain evidence="14 15">CBS 809.83</strain>
    </source>
</reference>
<evidence type="ECO:0000256" key="8">
    <source>
        <dbReference type="ARBA" id="ARBA00034125"/>
    </source>
</evidence>
<dbReference type="InterPro" id="IPR022991">
    <property type="entry name" value="Ribosomal_eL30_CS"/>
</dbReference>
<dbReference type="PANTHER" id="PTHR31082:SF4">
    <property type="entry name" value="PHEROMONE-REGULATED MEMBRANE PROTEIN 10"/>
    <property type="match status" value="1"/>
</dbReference>
<feature type="domain" description="Threonine/serine exporter-like N-terminal" evidence="12">
    <location>
        <begin position="85"/>
        <end position="167"/>
    </location>
</feature>
<comment type="subcellular location">
    <subcellularLocation>
        <location evidence="1">Membrane</location>
        <topology evidence="1">Multi-pass membrane protein</topology>
    </subcellularLocation>
</comment>
<dbReference type="STRING" id="109895.A0A507E6N5"/>
<sequence length="776" mass="84028">MTNASMEREKAKKHSAPEPAERLYTLLDKFLSAHPEPEVASDKNESTRSISKGKLALQRDLARRNAIRQGRQLRVESDMGPTEQFLIHLASALYAYGTPSHSLWYHMQQVAKGLGHQAEFSCFPTYMLVAFRHRDEPAAHPLFFQATSGQDMYKLQLVDELARRVASYGQAPPGGLQKRAHFSDADLEDLRSETRFHRPGLLRAATMGSVSSFTDTTFTGKRRGSSGNQDGGRFSRIKQALTRKRGSHPNDVRNALSTSSDEKTSDDESDSDSESDLKQWILDLASYGQGFFEGGFKSKSDKDKKSCRKDDRSSDSDSDTESSSSKPLLPKRRSKEKEPIKEPEAPSVPDDNAPSKVKLPPAPSITSMQDAFELIAVEDATRRLKQIVSLPDYYPDWFQYMLAGFASGGGAGLFFGGGWWDVLVATILGAIIGMMGGLCEGQRTLDKVYEFIGAVLVSFTVRTLIHLGLPLCYSPTILSSSMFLLQGVTITLALVELATRHMISGTARLAYGITMTGLIGYGLDLGANISAGIFHISKIPETSTEVCPNELSLYFKLALFLPTSLALSMSISAHPVQIPGMTVVSAIGYATYTWASGTFSENLASAIGSFAVGVSSNIHARWSGSPAIVNDLGGLGMLFPGGLAVRGIMKIMEGDDVVDGLGLSTGVLVVGLSLGVESINSRLALVMKSGKYTLGYKSTLKTLRQGKSKLIIVAGNCPPLRKSELEYYAMLSKTGVHHYTGNNIDLGTACGKYFRVGVLSIIDAGDSDIIAKPESA</sequence>
<evidence type="ECO:0000256" key="5">
    <source>
        <dbReference type="ARBA" id="ARBA00022989"/>
    </source>
</evidence>
<keyword evidence="4" id="KW-0689">Ribosomal protein</keyword>
<dbReference type="PANTHER" id="PTHR31082">
    <property type="entry name" value="PHEROMONE-REGULATED MEMBRANE PROTEIN 10"/>
    <property type="match status" value="1"/>
</dbReference>
<feature type="compositionally biased region" description="Acidic residues" evidence="9">
    <location>
        <begin position="264"/>
        <end position="274"/>
    </location>
</feature>
<feature type="transmembrane region" description="Helical" evidence="10">
    <location>
        <begin position="451"/>
        <end position="471"/>
    </location>
</feature>
<keyword evidence="15" id="KW-1185">Reference proteome</keyword>
<dbReference type="FunFam" id="3.30.1330.30:FF:000001">
    <property type="entry name" value="60S ribosomal protein L30"/>
    <property type="match status" value="1"/>
</dbReference>
<feature type="region of interest" description="Disordered" evidence="9">
    <location>
        <begin position="213"/>
        <end position="275"/>
    </location>
</feature>
<dbReference type="InterPro" id="IPR004038">
    <property type="entry name" value="Ribosomal_eL8/eL30/eS12/Gad45"/>
</dbReference>
<dbReference type="Pfam" id="PF06738">
    <property type="entry name" value="ThrE"/>
    <property type="match status" value="2"/>
</dbReference>
<dbReference type="InterPro" id="IPR029064">
    <property type="entry name" value="Ribosomal_eL30-like_sf"/>
</dbReference>
<feature type="region of interest" description="Disordered" evidence="9">
    <location>
        <begin position="298"/>
        <end position="364"/>
    </location>
</feature>
<keyword evidence="6 10" id="KW-0472">Membrane</keyword>
<dbReference type="PROSITE" id="PS00709">
    <property type="entry name" value="RIBOSOMAL_L30E_1"/>
    <property type="match status" value="1"/>
</dbReference>
<dbReference type="Pfam" id="PF12821">
    <property type="entry name" value="ThrE_2"/>
    <property type="match status" value="1"/>
</dbReference>
<dbReference type="SUPFAM" id="SSF55315">
    <property type="entry name" value="L30e-like"/>
    <property type="match status" value="1"/>
</dbReference>
<evidence type="ECO:0000259" key="13">
    <source>
        <dbReference type="Pfam" id="PF12821"/>
    </source>
</evidence>
<evidence type="ECO:0000256" key="7">
    <source>
        <dbReference type="ARBA" id="ARBA00023274"/>
    </source>
</evidence>
<evidence type="ECO:0000256" key="9">
    <source>
        <dbReference type="SAM" id="MobiDB-lite"/>
    </source>
</evidence>
<feature type="domain" description="Threonine/serine exporter-like N-terminal" evidence="12">
    <location>
        <begin position="374"/>
        <end position="527"/>
    </location>
</feature>
<keyword evidence="5 10" id="KW-1133">Transmembrane helix</keyword>
<dbReference type="InterPro" id="IPR024528">
    <property type="entry name" value="ThrE_2"/>
</dbReference>
<feature type="compositionally biased region" description="Basic and acidic residues" evidence="9">
    <location>
        <begin position="335"/>
        <end position="344"/>
    </location>
</feature>
<evidence type="ECO:0000256" key="6">
    <source>
        <dbReference type="ARBA" id="ARBA00023136"/>
    </source>
</evidence>
<evidence type="ECO:0000256" key="4">
    <source>
        <dbReference type="ARBA" id="ARBA00022980"/>
    </source>
</evidence>
<evidence type="ECO:0000256" key="10">
    <source>
        <dbReference type="SAM" id="Phobius"/>
    </source>
</evidence>
<dbReference type="HAMAP" id="MF_00481">
    <property type="entry name" value="Ribosomal_eL30"/>
    <property type="match status" value="1"/>
</dbReference>
<dbReference type="GO" id="GO:0016020">
    <property type="term" value="C:membrane"/>
    <property type="evidence" value="ECO:0007669"/>
    <property type="project" value="UniProtKB-SubCell"/>
</dbReference>